<dbReference type="KEGG" id="nch:A0U93_14785"/>
<dbReference type="AlphaFoldDB" id="A0A1U9KSZ1"/>
<reference evidence="1 2" key="1">
    <citation type="submission" date="2016-03" db="EMBL/GenBank/DDBJ databases">
        <title>Acetic acid bacteria sequencing.</title>
        <authorList>
            <person name="Brandt J."/>
            <person name="Jakob F."/>
            <person name="Vogel R.F."/>
        </authorList>
    </citation>
    <scope>NUCLEOTIDE SEQUENCE [LARGE SCALE GENOMIC DNA]</scope>
    <source>
        <strain evidence="1 2">NBRC 101099</strain>
    </source>
</reference>
<proteinExistence type="predicted"/>
<keyword evidence="2" id="KW-1185">Reference proteome</keyword>
<dbReference type="STRING" id="320497.A0U93_14785"/>
<gene>
    <name evidence="1" type="ORF">A0U93_14785</name>
</gene>
<dbReference type="Proteomes" id="UP000188604">
    <property type="component" value="Chromosome"/>
</dbReference>
<protein>
    <submittedName>
        <fullName evidence="1">Uncharacterized protein</fullName>
    </submittedName>
</protein>
<evidence type="ECO:0000313" key="2">
    <source>
        <dbReference type="Proteomes" id="UP000188604"/>
    </source>
</evidence>
<dbReference type="EMBL" id="CP014691">
    <property type="protein sequence ID" value="AQS88974.1"/>
    <property type="molecule type" value="Genomic_DNA"/>
</dbReference>
<evidence type="ECO:0000313" key="1">
    <source>
        <dbReference type="EMBL" id="AQS88974.1"/>
    </source>
</evidence>
<name>A0A1U9KSZ1_9PROT</name>
<accession>A0A1U9KSZ1</accession>
<organism evidence="1 2">
    <name type="scientific">Neoasaia chiangmaiensis</name>
    <dbReference type="NCBI Taxonomy" id="320497"/>
    <lineage>
        <taxon>Bacteria</taxon>
        <taxon>Pseudomonadati</taxon>
        <taxon>Pseudomonadota</taxon>
        <taxon>Alphaproteobacteria</taxon>
        <taxon>Acetobacterales</taxon>
        <taxon>Acetobacteraceae</taxon>
        <taxon>Neoasaia</taxon>
    </lineage>
</organism>
<sequence length="70" mass="7668">MDRKAGCSVSVAGHWRIKDSASDGMAETREIRLVTMWPETPASPSASVPAALITADINRPPHKRRPDAHY</sequence>